<dbReference type="EMBL" id="CAWUPB010000994">
    <property type="protein sequence ID" value="CAK7335638.1"/>
    <property type="molecule type" value="Genomic_DNA"/>
</dbReference>
<name>A0AAV1RJU2_9ROSI</name>
<dbReference type="Proteomes" id="UP001314170">
    <property type="component" value="Unassembled WGS sequence"/>
</dbReference>
<accession>A0AAV1RJU2</accession>
<protein>
    <submittedName>
        <fullName evidence="1">Uncharacterized protein</fullName>
    </submittedName>
</protein>
<evidence type="ECO:0000313" key="2">
    <source>
        <dbReference type="Proteomes" id="UP001314170"/>
    </source>
</evidence>
<proteinExistence type="predicted"/>
<gene>
    <name evidence="1" type="ORF">DCAF_LOCUS10637</name>
</gene>
<sequence length="129" mass="14799">MVVMIDHFPMVGIHDLGSHHGPNGGINNNEVVLSHISKVELESYRKASTKFPDLIGFLYSFPPDNYDQESLNVSRDMITMALREEQTMRGSLEENIQIFIKRTLTKATTIPGRNELNWIKPTLIWTMRL</sequence>
<keyword evidence="2" id="KW-1185">Reference proteome</keyword>
<evidence type="ECO:0000313" key="1">
    <source>
        <dbReference type="EMBL" id="CAK7335638.1"/>
    </source>
</evidence>
<comment type="caution">
    <text evidence="1">The sequence shown here is derived from an EMBL/GenBank/DDBJ whole genome shotgun (WGS) entry which is preliminary data.</text>
</comment>
<dbReference type="AlphaFoldDB" id="A0AAV1RJU2"/>
<organism evidence="1 2">
    <name type="scientific">Dovyalis caffra</name>
    <dbReference type="NCBI Taxonomy" id="77055"/>
    <lineage>
        <taxon>Eukaryota</taxon>
        <taxon>Viridiplantae</taxon>
        <taxon>Streptophyta</taxon>
        <taxon>Embryophyta</taxon>
        <taxon>Tracheophyta</taxon>
        <taxon>Spermatophyta</taxon>
        <taxon>Magnoliopsida</taxon>
        <taxon>eudicotyledons</taxon>
        <taxon>Gunneridae</taxon>
        <taxon>Pentapetalae</taxon>
        <taxon>rosids</taxon>
        <taxon>fabids</taxon>
        <taxon>Malpighiales</taxon>
        <taxon>Salicaceae</taxon>
        <taxon>Flacourtieae</taxon>
        <taxon>Dovyalis</taxon>
    </lineage>
</organism>
<reference evidence="1 2" key="1">
    <citation type="submission" date="2024-01" db="EMBL/GenBank/DDBJ databases">
        <authorList>
            <person name="Waweru B."/>
        </authorList>
    </citation>
    <scope>NUCLEOTIDE SEQUENCE [LARGE SCALE GENOMIC DNA]</scope>
</reference>